<keyword evidence="3" id="KW-0479">Metal-binding</keyword>
<evidence type="ECO:0000256" key="4">
    <source>
        <dbReference type="ARBA" id="ARBA00022801"/>
    </source>
</evidence>
<keyword evidence="2" id="KW-0645">Protease</keyword>
<name>X1MHX1_9ZZZZ</name>
<keyword evidence="5" id="KW-0862">Zinc</keyword>
<protein>
    <recommendedName>
        <fullName evidence="7">M23ase beta-sheet core domain-containing protein</fullName>
    </recommendedName>
</protein>
<dbReference type="CDD" id="cd12797">
    <property type="entry name" value="M23_peptidase"/>
    <property type="match status" value="1"/>
</dbReference>
<keyword evidence="6" id="KW-0482">Metalloprotease</keyword>
<proteinExistence type="predicted"/>
<dbReference type="GO" id="GO:0006508">
    <property type="term" value="P:proteolysis"/>
    <property type="evidence" value="ECO:0007669"/>
    <property type="project" value="UniProtKB-KW"/>
</dbReference>
<evidence type="ECO:0000256" key="2">
    <source>
        <dbReference type="ARBA" id="ARBA00022670"/>
    </source>
</evidence>
<dbReference type="EMBL" id="BARV01018121">
    <property type="protein sequence ID" value="GAI30873.1"/>
    <property type="molecule type" value="Genomic_DNA"/>
</dbReference>
<keyword evidence="4" id="KW-0378">Hydrolase</keyword>
<dbReference type="Gene3D" id="2.70.70.10">
    <property type="entry name" value="Glucose Permease (Domain IIA)"/>
    <property type="match status" value="1"/>
</dbReference>
<accession>X1MHX1</accession>
<dbReference type="AlphaFoldDB" id="X1MHX1"/>
<dbReference type="GO" id="GO:0046872">
    <property type="term" value="F:metal ion binding"/>
    <property type="evidence" value="ECO:0007669"/>
    <property type="project" value="UniProtKB-KW"/>
</dbReference>
<evidence type="ECO:0000256" key="5">
    <source>
        <dbReference type="ARBA" id="ARBA00022833"/>
    </source>
</evidence>
<evidence type="ECO:0000313" key="8">
    <source>
        <dbReference type="EMBL" id="GAI30873.1"/>
    </source>
</evidence>
<dbReference type="InterPro" id="IPR016047">
    <property type="entry name" value="M23ase_b-sheet_dom"/>
</dbReference>
<evidence type="ECO:0000256" key="6">
    <source>
        <dbReference type="ARBA" id="ARBA00023049"/>
    </source>
</evidence>
<comment type="caution">
    <text evidence="8">The sequence shown here is derived from an EMBL/GenBank/DDBJ whole genome shotgun (WGS) entry which is preliminary data.</text>
</comment>
<dbReference type="GO" id="GO:0004222">
    <property type="term" value="F:metalloendopeptidase activity"/>
    <property type="evidence" value="ECO:0007669"/>
    <property type="project" value="TreeGrafter"/>
</dbReference>
<sequence length="235" mass="26916">RPGDTFKLVWEKSYKKGEEFSDGRILAAQYLGKEGSHTAILFESPEGHKDYYTIKGESLRKKFLRSPLNYRRISSYFSYKRFHPILKYYRPHLGIDYAAPLGTPVVSIGDGVATYVGWKNDYGRFVKVKHQNGYYSTYGHLSRYGRGIKRGVKVKQGQVIGYVGTSGLSTGPHLDFRVVRNGKFVNFLKIQIPAAESVKDKYRKEFEITKKERLSQVGILSAYRSFPHQIVAAER</sequence>
<dbReference type="PANTHER" id="PTHR21666">
    <property type="entry name" value="PEPTIDASE-RELATED"/>
    <property type="match status" value="1"/>
</dbReference>
<evidence type="ECO:0000256" key="3">
    <source>
        <dbReference type="ARBA" id="ARBA00022723"/>
    </source>
</evidence>
<dbReference type="PANTHER" id="PTHR21666:SF288">
    <property type="entry name" value="CELL DIVISION PROTEIN YTFB"/>
    <property type="match status" value="1"/>
</dbReference>
<comment type="cofactor">
    <cofactor evidence="1">
        <name>Zn(2+)</name>
        <dbReference type="ChEBI" id="CHEBI:29105"/>
    </cofactor>
</comment>
<dbReference type="Pfam" id="PF01551">
    <property type="entry name" value="Peptidase_M23"/>
    <property type="match status" value="1"/>
</dbReference>
<organism evidence="8">
    <name type="scientific">marine sediment metagenome</name>
    <dbReference type="NCBI Taxonomy" id="412755"/>
    <lineage>
        <taxon>unclassified sequences</taxon>
        <taxon>metagenomes</taxon>
        <taxon>ecological metagenomes</taxon>
    </lineage>
</organism>
<feature type="domain" description="M23ase beta-sheet core" evidence="7">
    <location>
        <begin position="91"/>
        <end position="186"/>
    </location>
</feature>
<dbReference type="InterPro" id="IPR050570">
    <property type="entry name" value="Cell_wall_metabolism_enzyme"/>
</dbReference>
<evidence type="ECO:0000256" key="1">
    <source>
        <dbReference type="ARBA" id="ARBA00001947"/>
    </source>
</evidence>
<feature type="non-terminal residue" evidence="8">
    <location>
        <position position="1"/>
    </location>
</feature>
<dbReference type="Gene3D" id="3.10.450.350">
    <property type="match status" value="1"/>
</dbReference>
<reference evidence="8" key="1">
    <citation type="journal article" date="2014" name="Front. Microbiol.">
        <title>High frequency of phylogenetically diverse reductive dehalogenase-homologous genes in deep subseafloor sedimentary metagenomes.</title>
        <authorList>
            <person name="Kawai M."/>
            <person name="Futagami T."/>
            <person name="Toyoda A."/>
            <person name="Takaki Y."/>
            <person name="Nishi S."/>
            <person name="Hori S."/>
            <person name="Arai W."/>
            <person name="Tsubouchi T."/>
            <person name="Morono Y."/>
            <person name="Uchiyama I."/>
            <person name="Ito T."/>
            <person name="Fujiyama A."/>
            <person name="Inagaki F."/>
            <person name="Takami H."/>
        </authorList>
    </citation>
    <scope>NUCLEOTIDE SEQUENCE</scope>
    <source>
        <strain evidence="8">Expedition CK06-06</strain>
    </source>
</reference>
<dbReference type="SUPFAM" id="SSF51261">
    <property type="entry name" value="Duplicated hybrid motif"/>
    <property type="match status" value="1"/>
</dbReference>
<evidence type="ECO:0000259" key="7">
    <source>
        <dbReference type="Pfam" id="PF01551"/>
    </source>
</evidence>
<dbReference type="InterPro" id="IPR011055">
    <property type="entry name" value="Dup_hybrid_motif"/>
</dbReference>
<gene>
    <name evidence="8" type="ORF">S06H3_30722</name>
</gene>